<organism evidence="1 2">
    <name type="scientific">Planoprotostelium fungivorum</name>
    <dbReference type="NCBI Taxonomy" id="1890364"/>
    <lineage>
        <taxon>Eukaryota</taxon>
        <taxon>Amoebozoa</taxon>
        <taxon>Evosea</taxon>
        <taxon>Variosea</taxon>
        <taxon>Cavosteliida</taxon>
        <taxon>Cavosteliaceae</taxon>
        <taxon>Planoprotostelium</taxon>
    </lineage>
</organism>
<name>A0A2P6NHL8_9EUKA</name>
<accession>A0A2P6NHL8</accession>
<protein>
    <submittedName>
        <fullName evidence="1">Uncharacterized protein</fullName>
    </submittedName>
</protein>
<dbReference type="Proteomes" id="UP000241769">
    <property type="component" value="Unassembled WGS sequence"/>
</dbReference>
<evidence type="ECO:0000313" key="2">
    <source>
        <dbReference type="Proteomes" id="UP000241769"/>
    </source>
</evidence>
<dbReference type="AlphaFoldDB" id="A0A2P6NHL8"/>
<keyword evidence="2" id="KW-1185">Reference proteome</keyword>
<comment type="caution">
    <text evidence="1">The sequence shown here is derived from an EMBL/GenBank/DDBJ whole genome shotgun (WGS) entry which is preliminary data.</text>
</comment>
<evidence type="ECO:0000313" key="1">
    <source>
        <dbReference type="EMBL" id="PRP83437.1"/>
    </source>
</evidence>
<dbReference type="EMBL" id="MDYQ01000082">
    <property type="protein sequence ID" value="PRP83437.1"/>
    <property type="molecule type" value="Genomic_DNA"/>
</dbReference>
<reference evidence="1 2" key="1">
    <citation type="journal article" date="2018" name="Genome Biol. Evol.">
        <title>Multiple Roots of Fruiting Body Formation in Amoebozoa.</title>
        <authorList>
            <person name="Hillmann F."/>
            <person name="Forbes G."/>
            <person name="Novohradska S."/>
            <person name="Ferling I."/>
            <person name="Riege K."/>
            <person name="Groth M."/>
            <person name="Westermann M."/>
            <person name="Marz M."/>
            <person name="Spaller T."/>
            <person name="Winckler T."/>
            <person name="Schaap P."/>
            <person name="Glockner G."/>
        </authorList>
    </citation>
    <scope>NUCLEOTIDE SEQUENCE [LARGE SCALE GENOMIC DNA]</scope>
    <source>
        <strain evidence="1 2">Jena</strain>
    </source>
</reference>
<proteinExistence type="predicted"/>
<dbReference type="OrthoDB" id="2118965at2759"/>
<gene>
    <name evidence="1" type="ORF">PROFUN_09210</name>
</gene>
<sequence>MCCCCGEFVRFPTYFLSENGLTYPFRVINAIHSHYASPNPQPQTTRTHASNTNTTLHMSSENAKGIIMGGAALGAVALGYLWNKNHNEVAAEETTVVEEKLPTLNAAPIASPITNGAIVEKKVEIIEEPTYAAAELCSELNPAVNIRQEKVGAAVVEELAPIVQEVVHPVEIDEVQPVVHREIKQTEVHQVTQPIYDSYTAPVKEFNRELSAEVRPTLIEDSSLFEKDLAAGYEKSSLAVDATRHETLVKPAIIETEVKKDIIEIIQPVIHRDTVATTVVHTAAPIYEKLVEKPVLVREVLPPVVMSHEEVEAKLAKFNQLKVEESKGRLPSVDTPLAGKQL</sequence>
<dbReference type="InParanoid" id="A0A2P6NHL8"/>